<dbReference type="InterPro" id="IPR029017">
    <property type="entry name" value="Enolase-like_N"/>
</dbReference>
<gene>
    <name evidence="5" type="ORF">G1H10_28840</name>
</gene>
<comment type="caution">
    <text evidence="5">The sequence shown here is derived from an EMBL/GenBank/DDBJ whole genome shotgun (WGS) entry which is preliminary data.</text>
</comment>
<feature type="domain" description="Mandelate racemase/muconate lactonizing enzyme C-terminal" evidence="4">
    <location>
        <begin position="144"/>
        <end position="240"/>
    </location>
</feature>
<dbReference type="PANTHER" id="PTHR48080:SF4">
    <property type="entry name" value="GLUCARATE DEHYDRATASE"/>
    <property type="match status" value="1"/>
</dbReference>
<evidence type="ECO:0000256" key="2">
    <source>
        <dbReference type="ARBA" id="ARBA00005183"/>
    </source>
</evidence>
<dbReference type="Pfam" id="PF13378">
    <property type="entry name" value="MR_MLE_C"/>
    <property type="match status" value="1"/>
</dbReference>
<dbReference type="Gene3D" id="3.20.20.120">
    <property type="entry name" value="Enolase-like C-terminal domain"/>
    <property type="match status" value="1"/>
</dbReference>
<dbReference type="SFLD" id="SFLDS00001">
    <property type="entry name" value="Enolase"/>
    <property type="match status" value="1"/>
</dbReference>
<evidence type="ECO:0000256" key="1">
    <source>
        <dbReference type="ARBA" id="ARBA00001426"/>
    </source>
</evidence>
<reference evidence="5 6" key="1">
    <citation type="submission" date="2020-02" db="EMBL/GenBank/DDBJ databases">
        <authorList>
            <person name="Li X.-J."/>
            <person name="Han X.-M."/>
        </authorList>
    </citation>
    <scope>NUCLEOTIDE SEQUENCE [LARGE SCALE GENOMIC DNA]</scope>
    <source>
        <strain evidence="5 6">CCTCC AB 2017055</strain>
    </source>
</reference>
<comment type="pathway">
    <text evidence="2">Carbohydrate acid metabolism; D-glucarate degradation; 2,5-dioxopentanoate from D-glucarate: step 1/2.</text>
</comment>
<dbReference type="Gene3D" id="3.30.390.10">
    <property type="entry name" value="Enolase-like, N-terminal domain"/>
    <property type="match status" value="1"/>
</dbReference>
<protein>
    <recommendedName>
        <fullName evidence="3">glucarate dehydratase</fullName>
        <ecNumber evidence="3">4.2.1.40</ecNumber>
    </recommendedName>
</protein>
<dbReference type="AlphaFoldDB" id="A0A6L9SHR2"/>
<dbReference type="SUPFAM" id="SSF54826">
    <property type="entry name" value="Enolase N-terminal domain-like"/>
    <property type="match status" value="1"/>
</dbReference>
<dbReference type="GO" id="GO:0008872">
    <property type="term" value="F:glucarate dehydratase activity"/>
    <property type="evidence" value="ECO:0007669"/>
    <property type="project" value="UniProtKB-EC"/>
</dbReference>
<proteinExistence type="predicted"/>
<dbReference type="InterPro" id="IPR013342">
    <property type="entry name" value="Mandelate_racemase_C"/>
</dbReference>
<dbReference type="Proteomes" id="UP000475214">
    <property type="component" value="Unassembled WGS sequence"/>
</dbReference>
<dbReference type="EC" id="4.2.1.40" evidence="3"/>
<dbReference type="EMBL" id="JAAGOA010000030">
    <property type="protein sequence ID" value="NEE04184.1"/>
    <property type="molecule type" value="Genomic_DNA"/>
</dbReference>
<dbReference type="InterPro" id="IPR013341">
    <property type="entry name" value="Mandelate_racemase_N_dom"/>
</dbReference>
<name>A0A6L9SHR2_9ACTN</name>
<dbReference type="InterPro" id="IPR029065">
    <property type="entry name" value="Enolase_C-like"/>
</dbReference>
<organism evidence="5 6">
    <name type="scientific">Phytoactinopolyspora halotolerans</name>
    <dbReference type="NCBI Taxonomy" id="1981512"/>
    <lineage>
        <taxon>Bacteria</taxon>
        <taxon>Bacillati</taxon>
        <taxon>Actinomycetota</taxon>
        <taxon>Actinomycetes</taxon>
        <taxon>Jiangellales</taxon>
        <taxon>Jiangellaceae</taxon>
        <taxon>Phytoactinopolyspora</taxon>
    </lineage>
</organism>
<dbReference type="Pfam" id="PF02746">
    <property type="entry name" value="MR_MLE_N"/>
    <property type="match status" value="1"/>
</dbReference>
<dbReference type="SUPFAM" id="SSF51604">
    <property type="entry name" value="Enolase C-terminal domain-like"/>
    <property type="match status" value="1"/>
</dbReference>
<dbReference type="SFLD" id="SFLDG00055">
    <property type="entry name" value="glucarate_dehydratase"/>
    <property type="match status" value="1"/>
</dbReference>
<keyword evidence="6" id="KW-1185">Reference proteome</keyword>
<dbReference type="InterPro" id="IPR036849">
    <property type="entry name" value="Enolase-like_C_sf"/>
</dbReference>
<evidence type="ECO:0000313" key="6">
    <source>
        <dbReference type="Proteomes" id="UP000475214"/>
    </source>
</evidence>
<dbReference type="PANTHER" id="PTHR48080">
    <property type="entry name" value="D-GALACTONATE DEHYDRATASE-RELATED"/>
    <property type="match status" value="1"/>
</dbReference>
<comment type="catalytic activity">
    <reaction evidence="1">
        <text>D-glucarate = 5-dehydro-4-deoxy-D-glucarate + H2O</text>
        <dbReference type="Rhea" id="RHEA:14573"/>
        <dbReference type="ChEBI" id="CHEBI:15377"/>
        <dbReference type="ChEBI" id="CHEBI:30612"/>
        <dbReference type="ChEBI" id="CHEBI:42819"/>
        <dbReference type="EC" id="4.2.1.40"/>
    </reaction>
</comment>
<accession>A0A6L9SHR2</accession>
<sequence>MKITEVEAVEVTVPIEAPLRFAYGVHLAFTRTLVKMHTDEGYVGLGETAASKEQVERLSRPILGQNPFDLEVIRNIISNRFYWSREPLTASALEMAAIDVIGKATGQPAYRLLGGALRPHIEMAAYCFYRYPSEDGTRPGVTTPEEMAEHAADLVERRGFRTVKLKGGVLPAADEVATMEALRERLGPDIRLRLDPQSAWTVETAVELAPRLERVGLEYYEDPVAGMASMATVRERTRLAMSTNMCVTSFQELGPAKQIGAIDVVLTDPWYWGGPTQVHTLDTVARTIGIGVSMHSGIELGIGMAVMAHTGVAMPGLTAAVDAHYHHLLDDVIAGDMLLPEKGVLQPPEGPGWGVELDEAKVAKYAELHASGTYRNVYVEGNTVGPDPYRPHWFPIIPAW</sequence>
<dbReference type="InterPro" id="IPR034593">
    <property type="entry name" value="DgoD-like"/>
</dbReference>
<evidence type="ECO:0000256" key="3">
    <source>
        <dbReference type="ARBA" id="ARBA00011973"/>
    </source>
</evidence>
<evidence type="ECO:0000259" key="4">
    <source>
        <dbReference type="SMART" id="SM00922"/>
    </source>
</evidence>
<dbReference type="RefSeq" id="WP_163744498.1">
    <property type="nucleotide sequence ID" value="NZ_JAAGOA010000030.1"/>
</dbReference>
<dbReference type="SMART" id="SM00922">
    <property type="entry name" value="MR_MLE"/>
    <property type="match status" value="1"/>
</dbReference>
<evidence type="ECO:0000313" key="5">
    <source>
        <dbReference type="EMBL" id="NEE04184.1"/>
    </source>
</evidence>